<reference evidence="16" key="1">
    <citation type="submission" date="2016-11" db="EMBL/GenBank/DDBJ databases">
        <authorList>
            <person name="Varghese N."/>
            <person name="Submissions S."/>
        </authorList>
    </citation>
    <scope>NUCLEOTIDE SEQUENCE [LARGE SCALE GENOMIC DNA]</scope>
    <source>
        <strain evidence="16">DSM 11003</strain>
    </source>
</reference>
<feature type="binding site" evidence="13">
    <location>
        <position position="306"/>
    </location>
    <ligand>
        <name>S-adenosyl-L-methionine</name>
        <dbReference type="ChEBI" id="CHEBI:59789"/>
    </ligand>
</feature>
<evidence type="ECO:0000256" key="10">
    <source>
        <dbReference type="ARBA" id="ARBA00023004"/>
    </source>
</evidence>
<dbReference type="Gene3D" id="3.20.20.70">
    <property type="entry name" value="Aldolase class I"/>
    <property type="match status" value="1"/>
</dbReference>
<feature type="binding site" evidence="13">
    <location>
        <position position="120"/>
    </location>
    <ligand>
        <name>[4Fe-4S] cluster</name>
        <dbReference type="ChEBI" id="CHEBI:49883"/>
        <note>4Fe-4S-S-AdoMet</note>
    </ligand>
</feature>
<dbReference type="HAMAP" id="MF_01849">
    <property type="entry name" value="RNA_methyltr_RlmN"/>
    <property type="match status" value="1"/>
</dbReference>
<keyword evidence="9 13" id="KW-0479">Metal-binding</keyword>
<comment type="caution">
    <text evidence="13">Lacks conserved residue(s) required for the propagation of feature annotation.</text>
</comment>
<keyword evidence="11 13" id="KW-0411">Iron-sulfur</keyword>
<dbReference type="PANTHER" id="PTHR30544">
    <property type="entry name" value="23S RRNA METHYLTRANSFERASE"/>
    <property type="match status" value="1"/>
</dbReference>
<keyword evidence="2 13" id="KW-0004">4Fe-4S</keyword>
<dbReference type="GO" id="GO:0070040">
    <property type="term" value="F:rRNA (adenine(2503)-C2-)-methyltransferase activity"/>
    <property type="evidence" value="ECO:0007669"/>
    <property type="project" value="UniProtKB-UniRule"/>
</dbReference>
<comment type="subcellular location">
    <subcellularLocation>
        <location evidence="1 13">Cytoplasm</location>
    </subcellularLocation>
</comment>
<evidence type="ECO:0000256" key="4">
    <source>
        <dbReference type="ARBA" id="ARBA00022552"/>
    </source>
</evidence>
<dbReference type="InterPro" id="IPR007197">
    <property type="entry name" value="rSAM"/>
</dbReference>
<keyword evidence="5 13" id="KW-0489">Methyltransferase</keyword>
<dbReference type="InterPro" id="IPR006638">
    <property type="entry name" value="Elp3/MiaA/NifB-like_rSAM"/>
</dbReference>
<dbReference type="EMBL" id="FQWY01000055">
    <property type="protein sequence ID" value="SHH28673.1"/>
    <property type="molecule type" value="Genomic_DNA"/>
</dbReference>
<dbReference type="Proteomes" id="UP000242329">
    <property type="component" value="Unassembled WGS sequence"/>
</dbReference>
<dbReference type="PIRSF" id="PIRSF006004">
    <property type="entry name" value="CHP00048"/>
    <property type="match status" value="1"/>
</dbReference>
<keyword evidence="4 13" id="KW-0698">rRNA processing</keyword>
<feature type="binding site" evidence="13">
    <location>
        <begin position="230"/>
        <end position="232"/>
    </location>
    <ligand>
        <name>S-adenosyl-L-methionine</name>
        <dbReference type="ChEBI" id="CHEBI:59789"/>
    </ligand>
</feature>
<comment type="miscellaneous">
    <text evidence="13">Reaction proceeds by a ping-pong mechanism involving intermediate methylation of a conserved cysteine residue.</text>
</comment>
<comment type="catalytic activity">
    <reaction evidence="13">
        <text>adenosine(37) in tRNA + 2 reduced [2Fe-2S]-[ferredoxin] + 2 S-adenosyl-L-methionine = 2-methyladenosine(37) in tRNA + 5'-deoxyadenosine + L-methionine + 2 oxidized [2Fe-2S]-[ferredoxin] + S-adenosyl-L-homocysteine</text>
        <dbReference type="Rhea" id="RHEA:43332"/>
        <dbReference type="Rhea" id="RHEA-COMP:10000"/>
        <dbReference type="Rhea" id="RHEA-COMP:10001"/>
        <dbReference type="Rhea" id="RHEA-COMP:10162"/>
        <dbReference type="Rhea" id="RHEA-COMP:10485"/>
        <dbReference type="ChEBI" id="CHEBI:17319"/>
        <dbReference type="ChEBI" id="CHEBI:33737"/>
        <dbReference type="ChEBI" id="CHEBI:33738"/>
        <dbReference type="ChEBI" id="CHEBI:57844"/>
        <dbReference type="ChEBI" id="CHEBI:57856"/>
        <dbReference type="ChEBI" id="CHEBI:59789"/>
        <dbReference type="ChEBI" id="CHEBI:74411"/>
        <dbReference type="ChEBI" id="CHEBI:74497"/>
        <dbReference type="EC" id="2.1.1.192"/>
    </reaction>
</comment>
<dbReference type="RefSeq" id="WP_073093465.1">
    <property type="nucleotide sequence ID" value="NZ_FQWY01000055.1"/>
</dbReference>
<dbReference type="EC" id="2.1.1.192" evidence="13"/>
<gene>
    <name evidence="13" type="primary">rlmN</name>
    <name evidence="15" type="ORF">SAMN02745221_02088</name>
</gene>
<protein>
    <recommendedName>
        <fullName evidence="13">Probable dual-specificity RNA methyltransferase RlmN</fullName>
        <ecNumber evidence="13">2.1.1.192</ecNumber>
    </recommendedName>
    <alternativeName>
        <fullName evidence="13">23S rRNA (adenine(2503)-C(2))-methyltransferase</fullName>
    </alternativeName>
    <alternativeName>
        <fullName evidence="13">23S rRNA m2A2503 methyltransferase</fullName>
    </alternativeName>
    <alternativeName>
        <fullName evidence="13">Ribosomal RNA large subunit methyltransferase N</fullName>
    </alternativeName>
    <alternativeName>
        <fullName evidence="13">tRNA (adenine(37)-C(2))-methyltransferase</fullName>
    </alternativeName>
    <alternativeName>
        <fullName evidence="13">tRNA m2A37 methyltransferase</fullName>
    </alternativeName>
</protein>
<comment type="similarity">
    <text evidence="13">Belongs to the radical SAM superfamily. RlmN family.</text>
</comment>
<evidence type="ECO:0000256" key="13">
    <source>
        <dbReference type="HAMAP-Rule" id="MF_01849"/>
    </source>
</evidence>
<dbReference type="Pfam" id="PF21016">
    <property type="entry name" value="RlmN_N"/>
    <property type="match status" value="1"/>
</dbReference>
<dbReference type="GO" id="GO:0019843">
    <property type="term" value="F:rRNA binding"/>
    <property type="evidence" value="ECO:0007669"/>
    <property type="project" value="UniProtKB-UniRule"/>
</dbReference>
<feature type="domain" description="Radical SAM core" evidence="14">
    <location>
        <begin position="106"/>
        <end position="344"/>
    </location>
</feature>
<dbReference type="SFLD" id="SFLDS00029">
    <property type="entry name" value="Radical_SAM"/>
    <property type="match status" value="1"/>
</dbReference>
<dbReference type="GO" id="GO:0030488">
    <property type="term" value="P:tRNA methylation"/>
    <property type="evidence" value="ECO:0007669"/>
    <property type="project" value="UniProtKB-UniRule"/>
</dbReference>
<dbReference type="AlphaFoldDB" id="A0A1M5RSA2"/>
<organism evidence="15 16">
    <name type="scientific">Thermosyntropha lipolytica DSM 11003</name>
    <dbReference type="NCBI Taxonomy" id="1123382"/>
    <lineage>
        <taxon>Bacteria</taxon>
        <taxon>Bacillati</taxon>
        <taxon>Bacillota</taxon>
        <taxon>Clostridia</taxon>
        <taxon>Eubacteriales</taxon>
        <taxon>Syntrophomonadaceae</taxon>
        <taxon>Thermosyntropha</taxon>
    </lineage>
</organism>
<dbReference type="InterPro" id="IPR040072">
    <property type="entry name" value="Methyltransferase_A"/>
</dbReference>
<feature type="active site" description="S-methylcysteine intermediate" evidence="13">
    <location>
        <position position="349"/>
    </location>
</feature>
<keyword evidence="8 13" id="KW-0819">tRNA processing</keyword>
<dbReference type="GO" id="GO:0046872">
    <property type="term" value="F:metal ion binding"/>
    <property type="evidence" value="ECO:0007669"/>
    <property type="project" value="UniProtKB-KW"/>
</dbReference>
<dbReference type="InterPro" id="IPR004383">
    <property type="entry name" value="rRNA_lsu_MTrfase_RlmN/Cfr"/>
</dbReference>
<dbReference type="STRING" id="1123382.SAMN02745221_02088"/>
<evidence type="ECO:0000256" key="7">
    <source>
        <dbReference type="ARBA" id="ARBA00022691"/>
    </source>
</evidence>
<dbReference type="Gene3D" id="1.10.150.530">
    <property type="match status" value="1"/>
</dbReference>
<name>A0A1M5RSA2_9FIRM</name>
<dbReference type="GO" id="GO:0051539">
    <property type="term" value="F:4 iron, 4 sulfur cluster binding"/>
    <property type="evidence" value="ECO:0007669"/>
    <property type="project" value="UniProtKB-UniRule"/>
</dbReference>
<feature type="binding site" evidence="13">
    <location>
        <position position="124"/>
    </location>
    <ligand>
        <name>[4Fe-4S] cluster</name>
        <dbReference type="ChEBI" id="CHEBI:49883"/>
        <note>4Fe-4S-S-AdoMet</note>
    </ligand>
</feature>
<keyword evidence="7 13" id="KW-0949">S-adenosyl-L-methionine</keyword>
<dbReference type="OrthoDB" id="9793973at2"/>
<comment type="cofactor">
    <cofactor evidence="13">
        <name>[4Fe-4S] cluster</name>
        <dbReference type="ChEBI" id="CHEBI:49883"/>
    </cofactor>
    <text evidence="13">Binds 1 [4Fe-4S] cluster. The cluster is coordinated with 3 cysteines and an exchangeable S-adenosyl-L-methionine.</text>
</comment>
<evidence type="ECO:0000256" key="1">
    <source>
        <dbReference type="ARBA" id="ARBA00004496"/>
    </source>
</evidence>
<evidence type="ECO:0000256" key="2">
    <source>
        <dbReference type="ARBA" id="ARBA00022485"/>
    </source>
</evidence>
<dbReference type="PANTHER" id="PTHR30544:SF5">
    <property type="entry name" value="RADICAL SAM CORE DOMAIN-CONTAINING PROTEIN"/>
    <property type="match status" value="1"/>
</dbReference>
<dbReference type="SFLD" id="SFLDG01062">
    <property type="entry name" value="methyltransferase_(Class_A)"/>
    <property type="match status" value="1"/>
</dbReference>
<dbReference type="Pfam" id="PF04055">
    <property type="entry name" value="Radical_SAM"/>
    <property type="match status" value="1"/>
</dbReference>
<feature type="binding site" evidence="13">
    <location>
        <position position="207"/>
    </location>
    <ligand>
        <name>S-adenosyl-L-methionine</name>
        <dbReference type="ChEBI" id="CHEBI:59789"/>
    </ligand>
</feature>
<dbReference type="SMART" id="SM00729">
    <property type="entry name" value="Elp3"/>
    <property type="match status" value="1"/>
</dbReference>
<dbReference type="SFLD" id="SFLDF00275">
    <property type="entry name" value="adenosine_C2_methyltransferase"/>
    <property type="match status" value="1"/>
</dbReference>
<dbReference type="InterPro" id="IPR013785">
    <property type="entry name" value="Aldolase_TIM"/>
</dbReference>
<dbReference type="FunFam" id="3.20.20.70:FF:000014">
    <property type="entry name" value="Probable dual-specificity RNA methyltransferase RlmN"/>
    <property type="match status" value="1"/>
</dbReference>
<evidence type="ECO:0000256" key="8">
    <source>
        <dbReference type="ARBA" id="ARBA00022694"/>
    </source>
</evidence>
<keyword evidence="16" id="KW-1185">Reference proteome</keyword>
<keyword evidence="3 13" id="KW-0963">Cytoplasm</keyword>
<dbReference type="SUPFAM" id="SSF102114">
    <property type="entry name" value="Radical SAM enzymes"/>
    <property type="match status" value="1"/>
</dbReference>
<dbReference type="GO" id="GO:0070475">
    <property type="term" value="P:rRNA base methylation"/>
    <property type="evidence" value="ECO:0007669"/>
    <property type="project" value="UniProtKB-UniRule"/>
</dbReference>
<evidence type="ECO:0000259" key="14">
    <source>
        <dbReference type="PROSITE" id="PS51918"/>
    </source>
</evidence>
<feature type="active site" description="Proton acceptor" evidence="13">
    <location>
        <position position="96"/>
    </location>
</feature>
<dbReference type="NCBIfam" id="TIGR00048">
    <property type="entry name" value="rRNA_mod_RlmN"/>
    <property type="match status" value="1"/>
</dbReference>
<comment type="function">
    <text evidence="13">Specifically methylates position 2 of adenine 2503 in 23S rRNA and position 2 of adenine 37 in tRNAs.</text>
</comment>
<evidence type="ECO:0000256" key="9">
    <source>
        <dbReference type="ARBA" id="ARBA00022723"/>
    </source>
</evidence>
<dbReference type="InterPro" id="IPR048641">
    <property type="entry name" value="RlmN_N"/>
</dbReference>
<proteinExistence type="inferred from homology"/>
<feature type="binding site" evidence="13">
    <location>
        <begin position="175"/>
        <end position="176"/>
    </location>
    <ligand>
        <name>S-adenosyl-L-methionine</name>
        <dbReference type="ChEBI" id="CHEBI:59789"/>
    </ligand>
</feature>
<dbReference type="InterPro" id="IPR027492">
    <property type="entry name" value="RNA_MTrfase_RlmN"/>
</dbReference>
<dbReference type="GO" id="GO:0005737">
    <property type="term" value="C:cytoplasm"/>
    <property type="evidence" value="ECO:0007669"/>
    <property type="project" value="UniProtKB-SubCell"/>
</dbReference>
<evidence type="ECO:0000256" key="3">
    <source>
        <dbReference type="ARBA" id="ARBA00022490"/>
    </source>
</evidence>
<feature type="binding site" evidence="13">
    <location>
        <position position="127"/>
    </location>
    <ligand>
        <name>[4Fe-4S] cluster</name>
        <dbReference type="ChEBI" id="CHEBI:49883"/>
        <note>4Fe-4S-S-AdoMet</note>
    </ligand>
</feature>
<keyword evidence="12 13" id="KW-1015">Disulfide bond</keyword>
<sequence>MDNKKSKTELLGMGIKELEDFMVSMGEQRFRGRQIHKWIYQKDEDSFYQMSDLPKALRSRLDEIAVISFPRVLKQRVSRDGTRKYLLEFNDKKKVETVLIPQRQEKDTRYSLCLSTQVGCPIGCAFCATGQGGFQRNLTAGEIVGEFLSSRRELKKKVKNAGDNIISNVVYMGMGEPMLNYDEVIKSVYILNDHKGINLGQRSITISTAGDVKGIERLAEENLQVTLAVSLHACDDELRDQLVPLNRKYPLASLLKAVEYYITCTNRRVTFEYVMLDGVNIRRQDADNMIKLVKPLLANINLIPYNEVEGLPYKKPEKEKIMQFYNWLAEAGLNVTIREEKGADIEAACGQLRAKR</sequence>
<dbReference type="GO" id="GO:0002935">
    <property type="term" value="F:tRNA (adenine(37)-C2)-methyltransferase activity"/>
    <property type="evidence" value="ECO:0007669"/>
    <property type="project" value="UniProtKB-UniRule"/>
</dbReference>
<evidence type="ECO:0000313" key="16">
    <source>
        <dbReference type="Proteomes" id="UP000242329"/>
    </source>
</evidence>
<dbReference type="GO" id="GO:0000049">
    <property type="term" value="F:tRNA binding"/>
    <property type="evidence" value="ECO:0007669"/>
    <property type="project" value="UniProtKB-UniRule"/>
</dbReference>
<keyword evidence="6 13" id="KW-0808">Transferase</keyword>
<dbReference type="CDD" id="cd01335">
    <property type="entry name" value="Radical_SAM"/>
    <property type="match status" value="1"/>
</dbReference>
<evidence type="ECO:0000256" key="5">
    <source>
        <dbReference type="ARBA" id="ARBA00022603"/>
    </source>
</evidence>
<accession>A0A1M5RSA2</accession>
<keyword evidence="10 13" id="KW-0408">Iron</keyword>
<comment type="catalytic activity">
    <reaction evidence="13">
        <text>adenosine(2503) in 23S rRNA + 2 reduced [2Fe-2S]-[ferredoxin] + 2 S-adenosyl-L-methionine = 2-methyladenosine(2503) in 23S rRNA + 5'-deoxyadenosine + L-methionine + 2 oxidized [2Fe-2S]-[ferredoxin] + S-adenosyl-L-homocysteine</text>
        <dbReference type="Rhea" id="RHEA:42916"/>
        <dbReference type="Rhea" id="RHEA-COMP:10000"/>
        <dbReference type="Rhea" id="RHEA-COMP:10001"/>
        <dbReference type="Rhea" id="RHEA-COMP:10152"/>
        <dbReference type="Rhea" id="RHEA-COMP:10282"/>
        <dbReference type="ChEBI" id="CHEBI:17319"/>
        <dbReference type="ChEBI" id="CHEBI:33737"/>
        <dbReference type="ChEBI" id="CHEBI:33738"/>
        <dbReference type="ChEBI" id="CHEBI:57844"/>
        <dbReference type="ChEBI" id="CHEBI:57856"/>
        <dbReference type="ChEBI" id="CHEBI:59789"/>
        <dbReference type="ChEBI" id="CHEBI:74411"/>
        <dbReference type="ChEBI" id="CHEBI:74497"/>
        <dbReference type="EC" id="2.1.1.192"/>
    </reaction>
</comment>
<evidence type="ECO:0000256" key="6">
    <source>
        <dbReference type="ARBA" id="ARBA00022679"/>
    </source>
</evidence>
<evidence type="ECO:0000256" key="12">
    <source>
        <dbReference type="ARBA" id="ARBA00023157"/>
    </source>
</evidence>
<dbReference type="PROSITE" id="PS51918">
    <property type="entry name" value="RADICAL_SAM"/>
    <property type="match status" value="1"/>
</dbReference>
<evidence type="ECO:0000313" key="15">
    <source>
        <dbReference type="EMBL" id="SHH28673.1"/>
    </source>
</evidence>
<evidence type="ECO:0000256" key="11">
    <source>
        <dbReference type="ARBA" id="ARBA00023014"/>
    </source>
</evidence>
<dbReference type="InterPro" id="IPR058240">
    <property type="entry name" value="rSAM_sf"/>
</dbReference>